<name>M3XJC9_LATCH</name>
<keyword evidence="16" id="KW-1185">Reference proteome</keyword>
<dbReference type="GeneID" id="102352059"/>
<dbReference type="Pfam" id="PF00051">
    <property type="entry name" value="Kringle"/>
    <property type="match status" value="4"/>
</dbReference>
<evidence type="ECO:0000259" key="14">
    <source>
        <dbReference type="PROSITE" id="PS50948"/>
    </source>
</evidence>
<evidence type="ECO:0000256" key="3">
    <source>
        <dbReference type="ARBA" id="ARBA00022542"/>
    </source>
</evidence>
<dbReference type="FunCoup" id="M3XJC9">
    <property type="interactions" value="385"/>
</dbReference>
<evidence type="ECO:0000259" key="12">
    <source>
        <dbReference type="PROSITE" id="PS50070"/>
    </source>
</evidence>
<dbReference type="EMBL" id="AFYH01140817">
    <property type="status" value="NOT_ANNOTATED_CDS"/>
    <property type="molecule type" value="Genomic_DNA"/>
</dbReference>
<feature type="domain" description="Kringle" evidence="12">
    <location>
        <begin position="282"/>
        <end position="361"/>
    </location>
</feature>
<reference evidence="15" key="2">
    <citation type="submission" date="2025-08" db="UniProtKB">
        <authorList>
            <consortium name="Ensembl"/>
        </authorList>
    </citation>
    <scope>IDENTIFICATION</scope>
</reference>
<dbReference type="PIRSF" id="PIRSF001152">
    <property type="entry name" value="HGF_MST1"/>
    <property type="match status" value="1"/>
</dbReference>
<dbReference type="GO" id="GO:0030971">
    <property type="term" value="F:receptor tyrosine kinase binding"/>
    <property type="evidence" value="ECO:0007669"/>
    <property type="project" value="TreeGrafter"/>
</dbReference>
<keyword evidence="4 10" id="KW-0420">Kringle</keyword>
<dbReference type="CDD" id="cd00190">
    <property type="entry name" value="Tryp_SPc"/>
    <property type="match status" value="1"/>
</dbReference>
<keyword evidence="6" id="KW-0677">Repeat</keyword>
<reference evidence="15" key="3">
    <citation type="submission" date="2025-09" db="UniProtKB">
        <authorList>
            <consortium name="Ensembl"/>
        </authorList>
    </citation>
    <scope>IDENTIFICATION</scope>
</reference>
<dbReference type="GO" id="GO:0005615">
    <property type="term" value="C:extracellular space"/>
    <property type="evidence" value="ECO:0007669"/>
    <property type="project" value="TreeGrafter"/>
</dbReference>
<dbReference type="eggNOG" id="ENOG502QRJ0">
    <property type="taxonomic scope" value="Eukaryota"/>
</dbReference>
<dbReference type="PRINTS" id="PR00722">
    <property type="entry name" value="CHYMOTRYPSIN"/>
</dbReference>
<comment type="similarity">
    <text evidence="9">Belongs to the peptidase S1 family. Plasminogen subfamily.</text>
</comment>
<dbReference type="InterPro" id="IPR009003">
    <property type="entry name" value="Peptidase_S1_PA"/>
</dbReference>
<dbReference type="Ensembl" id="ENSLACT00000026097.1">
    <property type="protein sequence ID" value="ENSLACP00000022835.1"/>
    <property type="gene ID" value="ENSLACG00000012634.2"/>
</dbReference>
<keyword evidence="7 10" id="KW-1015">Disulfide bond</keyword>
<feature type="domain" description="Kringle" evidence="12">
    <location>
        <begin position="190"/>
        <end position="268"/>
    </location>
</feature>
<feature type="signal peptide" evidence="11">
    <location>
        <begin position="1"/>
        <end position="20"/>
    </location>
</feature>
<dbReference type="PROSITE" id="PS00021">
    <property type="entry name" value="KRINGLE_1"/>
    <property type="match status" value="3"/>
</dbReference>
<evidence type="ECO:0000256" key="1">
    <source>
        <dbReference type="ARBA" id="ARBA00004613"/>
    </source>
</evidence>
<feature type="disulfide bond" evidence="10">
    <location>
        <begin position="332"/>
        <end position="355"/>
    </location>
</feature>
<dbReference type="Gene3D" id="2.40.20.10">
    <property type="entry name" value="Plasminogen Kringle 4"/>
    <property type="match status" value="4"/>
</dbReference>
<dbReference type="SUPFAM" id="SSF57440">
    <property type="entry name" value="Kringle-like"/>
    <property type="match status" value="4"/>
</dbReference>
<dbReference type="PANTHER" id="PTHR24261:SF12">
    <property type="entry name" value="HEPATOCYTE GROWTH FACTOR-LIKE PROTEIN-RELATED"/>
    <property type="match status" value="1"/>
</dbReference>
<dbReference type="InterPro" id="IPR003609">
    <property type="entry name" value="Pan_app"/>
</dbReference>
<dbReference type="InterPro" id="IPR001314">
    <property type="entry name" value="Peptidase_S1A"/>
</dbReference>
<dbReference type="GO" id="GO:0006508">
    <property type="term" value="P:proteolysis"/>
    <property type="evidence" value="ECO:0007669"/>
    <property type="project" value="InterPro"/>
</dbReference>
<comment type="caution">
    <text evidence="10">Lacks conserved residue(s) required for the propagation of feature annotation.</text>
</comment>
<dbReference type="GeneTree" id="ENSGT00940000159461"/>
<dbReference type="Gene3D" id="3.50.4.10">
    <property type="entry name" value="Hepatocyte Growth Factor"/>
    <property type="match status" value="1"/>
</dbReference>
<dbReference type="PROSITE" id="PS50948">
    <property type="entry name" value="PAN"/>
    <property type="match status" value="1"/>
</dbReference>
<dbReference type="SMART" id="SM00020">
    <property type="entry name" value="Tryp_SPc"/>
    <property type="match status" value="1"/>
</dbReference>
<dbReference type="OMA" id="YQIPRCT"/>
<feature type="disulfide bond" evidence="10">
    <location>
        <begin position="240"/>
        <end position="263"/>
    </location>
</feature>
<dbReference type="GO" id="GO:0004252">
    <property type="term" value="F:serine-type endopeptidase activity"/>
    <property type="evidence" value="ECO:0007669"/>
    <property type="project" value="InterPro"/>
</dbReference>
<feature type="disulfide bond" evidence="10">
    <location>
        <begin position="191"/>
        <end position="268"/>
    </location>
</feature>
<dbReference type="FunFam" id="2.40.20.10:FF:000002">
    <property type="entry name" value="Hepatocyte growth factor"/>
    <property type="match status" value="1"/>
</dbReference>
<feature type="domain" description="Kringle" evidence="12">
    <location>
        <begin position="109"/>
        <end position="186"/>
    </location>
</feature>
<dbReference type="InterPro" id="IPR000001">
    <property type="entry name" value="Kringle"/>
</dbReference>
<dbReference type="PROSITE" id="PS50070">
    <property type="entry name" value="KRINGLE_2"/>
    <property type="match status" value="4"/>
</dbReference>
<keyword evidence="3 9" id="KW-0721">Serine protease homolog</keyword>
<dbReference type="CTD" id="4485"/>
<dbReference type="PANTHER" id="PTHR24261">
    <property type="entry name" value="PLASMINOGEN-RELATED"/>
    <property type="match status" value="1"/>
</dbReference>
<dbReference type="InterPro" id="IPR043504">
    <property type="entry name" value="Peptidase_S1_PA_chymotrypsin"/>
</dbReference>
<dbReference type="PRINTS" id="PR00018">
    <property type="entry name" value="KRINGLE"/>
</dbReference>
<dbReference type="PROSITE" id="PS50240">
    <property type="entry name" value="TRYPSIN_DOM"/>
    <property type="match status" value="1"/>
</dbReference>
<evidence type="ECO:0000256" key="4">
    <source>
        <dbReference type="ARBA" id="ARBA00022572"/>
    </source>
</evidence>
<comment type="subcellular location">
    <subcellularLocation>
        <location evidence="1">Secreted</location>
    </subcellularLocation>
</comment>
<feature type="disulfide bond" evidence="10">
    <location>
        <begin position="304"/>
        <end position="343"/>
    </location>
</feature>
<protein>
    <submittedName>
        <fullName evidence="15">Macrophage stimulating 1</fullName>
    </submittedName>
</protein>
<evidence type="ECO:0000256" key="11">
    <source>
        <dbReference type="SAM" id="SignalP"/>
    </source>
</evidence>
<dbReference type="InParanoid" id="M3XJC9"/>
<evidence type="ECO:0000256" key="8">
    <source>
        <dbReference type="ARBA" id="ARBA00024195"/>
    </source>
</evidence>
<comment type="similarity">
    <text evidence="8">Belongs to the peptidase S1 family. CLIP subfamily.</text>
</comment>
<dbReference type="STRING" id="7897.ENSLACP00000022835"/>
<feature type="chain" id="PRO_5004043533" evidence="11">
    <location>
        <begin position="21"/>
        <end position="707"/>
    </location>
</feature>
<dbReference type="CDD" id="cd01099">
    <property type="entry name" value="PAN_AP_HGF"/>
    <property type="match status" value="1"/>
</dbReference>
<keyword evidence="2" id="KW-0964">Secreted</keyword>
<dbReference type="Pfam" id="PF00024">
    <property type="entry name" value="PAN_1"/>
    <property type="match status" value="1"/>
</dbReference>
<proteinExistence type="inferred from homology"/>
<dbReference type="InterPro" id="IPR013806">
    <property type="entry name" value="Kringle-like"/>
</dbReference>
<dbReference type="SUPFAM" id="SSF50494">
    <property type="entry name" value="Trypsin-like serine proteases"/>
    <property type="match status" value="1"/>
</dbReference>
<dbReference type="AlphaFoldDB" id="M3XJC9"/>
<dbReference type="InterPro" id="IPR024174">
    <property type="entry name" value="HGF/MST1"/>
</dbReference>
<dbReference type="SMART" id="SM00130">
    <property type="entry name" value="KR"/>
    <property type="match status" value="4"/>
</dbReference>
<reference evidence="16" key="1">
    <citation type="submission" date="2011-08" db="EMBL/GenBank/DDBJ databases">
        <title>The draft genome of Latimeria chalumnae.</title>
        <authorList>
            <person name="Di Palma F."/>
            <person name="Alfoldi J."/>
            <person name="Johnson J."/>
            <person name="Berlin A."/>
            <person name="Gnerre S."/>
            <person name="Jaffe D."/>
            <person name="MacCallum I."/>
            <person name="Young S."/>
            <person name="Walker B.J."/>
            <person name="Lander E."/>
            <person name="Lindblad-Toh K."/>
        </authorList>
    </citation>
    <scope>NUCLEOTIDE SEQUENCE [LARGE SCALE GENOMIC DNA]</scope>
    <source>
        <strain evidence="16">Wild caught</strain>
    </source>
</reference>
<dbReference type="InterPro" id="IPR018056">
    <property type="entry name" value="Kringle_CS"/>
</dbReference>
<dbReference type="CDD" id="cd00108">
    <property type="entry name" value="KR"/>
    <property type="match status" value="4"/>
</dbReference>
<dbReference type="OrthoDB" id="41905at2759"/>
<dbReference type="Pfam" id="PF00089">
    <property type="entry name" value="Trypsin"/>
    <property type="match status" value="1"/>
</dbReference>
<dbReference type="Gene3D" id="2.40.10.10">
    <property type="entry name" value="Trypsin-like serine proteases"/>
    <property type="match status" value="2"/>
</dbReference>
<feature type="domain" description="Peptidase S1" evidence="13">
    <location>
        <begin position="481"/>
        <end position="705"/>
    </location>
</feature>
<evidence type="ECO:0000313" key="15">
    <source>
        <dbReference type="Ensembl" id="ENSLACP00000022835.1"/>
    </source>
</evidence>
<dbReference type="EMBL" id="AFYH01140816">
    <property type="status" value="NOT_ANNOTATED_CDS"/>
    <property type="molecule type" value="Genomic_DNA"/>
</dbReference>
<dbReference type="InterPro" id="IPR050759">
    <property type="entry name" value="Serine_protease_kringle"/>
</dbReference>
<feature type="disulfide bond" evidence="10">
    <location>
        <begin position="212"/>
        <end position="251"/>
    </location>
</feature>
<evidence type="ECO:0000259" key="13">
    <source>
        <dbReference type="PROSITE" id="PS50240"/>
    </source>
</evidence>
<dbReference type="Bgee" id="ENSLACG00000012634">
    <property type="expression patterns" value="Expressed in pelvic fin and 1 other cell type or tissue"/>
</dbReference>
<evidence type="ECO:0000256" key="6">
    <source>
        <dbReference type="ARBA" id="ARBA00022737"/>
    </source>
</evidence>
<evidence type="ECO:0000256" key="7">
    <source>
        <dbReference type="ARBA" id="ARBA00023157"/>
    </source>
</evidence>
<keyword evidence="5 11" id="KW-0732">Signal</keyword>
<sequence length="707" mass="80935">MKIILFFAVIYIHSAGLTQGQRSALNDYARSKSVELLHLPDMEVSEEKMFLGAEECANHCTEKSECRAFNFNWKNEACQLLAWTHHMANTELQRNVHNDLYEKKDYVLDCIKRNGKNYRGRQSVTEHGITCQAWRSKSPHDHRFALGPTNGLEENYCRNPDGDSKGPWCYTTNEDIRVQSCGIKKCETAECVSCNGEDYRGFVDYTKSKRECQRWDLQHPHKHPFRPEKYPDKSLDDNYCRNPDSSQQPWCYTTDSSVEREFCHIKPCRETPQTKQVEVTKECFKQRGEGYRGQVNVTTSGIPCQRWNSRHPHRHHFLPRFYGCKGLEENYCRNPDGSEYPWCFTSLPEMRVAFCLQIDRCNDDVESEDCYHKNGETYRGTISRTRKGITCQKWSAQYPHKTKFTPTTHPHADLVENYCRNPDGDKHGPWCYTVDPNTKFDYCAIELCPGEDKRSNLISPEKVEFDKCGKRDDRKRNKSRIVGGTPGNSPWTVSLRNREGVHFCGGTLVSTGWVISTRQCFSSCDANLDGYEAWMGTLFKDPKPNEPDKQAIPISQIVCGPSESNLVMLQLAREAELNDRVAVICLPPEQYIIEEGKQCEIAGWGDTRGTASDSVLLIAMLPILSNGNCNKYLWGRVKDNELCTFTKFEMGACEGDYGGPLACITDDCWVLQGVIIPGRGCGRKNQPAVYIRVATYVDWIKKVMEMT</sequence>
<dbReference type="SUPFAM" id="SSF57414">
    <property type="entry name" value="Hairpin loop containing domain-like"/>
    <property type="match status" value="1"/>
</dbReference>
<dbReference type="InterPro" id="IPR038178">
    <property type="entry name" value="Kringle_sf"/>
</dbReference>
<evidence type="ECO:0000313" key="16">
    <source>
        <dbReference type="Proteomes" id="UP000008672"/>
    </source>
</evidence>
<dbReference type="Proteomes" id="UP000008672">
    <property type="component" value="Unassembled WGS sequence"/>
</dbReference>
<dbReference type="FunFam" id="2.40.20.10:FF:000004">
    <property type="entry name" value="Hepatocyte growth factor"/>
    <property type="match status" value="1"/>
</dbReference>
<feature type="domain" description="Kringle" evidence="12">
    <location>
        <begin position="369"/>
        <end position="448"/>
    </location>
</feature>
<dbReference type="SMART" id="SM00473">
    <property type="entry name" value="PAN_AP"/>
    <property type="match status" value="1"/>
</dbReference>
<feature type="domain" description="Apple" evidence="14">
    <location>
        <begin position="23"/>
        <end position="105"/>
    </location>
</feature>
<dbReference type="InterPro" id="IPR001254">
    <property type="entry name" value="Trypsin_dom"/>
</dbReference>
<accession>M3XJC9</accession>
<evidence type="ECO:0000256" key="9">
    <source>
        <dbReference type="PIRNR" id="PIRNR001152"/>
    </source>
</evidence>
<dbReference type="KEGG" id="lcm:102352059"/>
<evidence type="ECO:0000256" key="10">
    <source>
        <dbReference type="PROSITE-ProRule" id="PRU00121"/>
    </source>
</evidence>
<organism evidence="15 16">
    <name type="scientific">Latimeria chalumnae</name>
    <name type="common">Coelacanth</name>
    <dbReference type="NCBI Taxonomy" id="7897"/>
    <lineage>
        <taxon>Eukaryota</taxon>
        <taxon>Metazoa</taxon>
        <taxon>Chordata</taxon>
        <taxon>Craniata</taxon>
        <taxon>Vertebrata</taxon>
        <taxon>Euteleostomi</taxon>
        <taxon>Coelacanthiformes</taxon>
        <taxon>Coelacanthidae</taxon>
        <taxon>Latimeria</taxon>
    </lineage>
</organism>
<dbReference type="FunFam" id="2.40.10.10:FF:000002">
    <property type="entry name" value="Transmembrane protease serine"/>
    <property type="match status" value="1"/>
</dbReference>
<dbReference type="GO" id="GO:0046425">
    <property type="term" value="P:regulation of receptor signaling pathway via JAK-STAT"/>
    <property type="evidence" value="ECO:0007669"/>
    <property type="project" value="TreeGrafter"/>
</dbReference>
<dbReference type="RefSeq" id="XP_014348423.1">
    <property type="nucleotide sequence ID" value="XM_014492937.2"/>
</dbReference>
<evidence type="ECO:0000256" key="5">
    <source>
        <dbReference type="ARBA" id="ARBA00022729"/>
    </source>
</evidence>
<gene>
    <name evidence="15" type="primary">MST1</name>
</gene>
<evidence type="ECO:0000256" key="2">
    <source>
        <dbReference type="ARBA" id="ARBA00022525"/>
    </source>
</evidence>